<organism evidence="6 7">
    <name type="scientific">Magallana gigas</name>
    <name type="common">Pacific oyster</name>
    <name type="synonym">Crassostrea gigas</name>
    <dbReference type="NCBI Taxonomy" id="29159"/>
    <lineage>
        <taxon>Eukaryota</taxon>
        <taxon>Metazoa</taxon>
        <taxon>Spiralia</taxon>
        <taxon>Lophotrochozoa</taxon>
        <taxon>Mollusca</taxon>
        <taxon>Bivalvia</taxon>
        <taxon>Autobranchia</taxon>
        <taxon>Pteriomorphia</taxon>
        <taxon>Ostreida</taxon>
        <taxon>Ostreoidea</taxon>
        <taxon>Ostreidae</taxon>
        <taxon>Magallana</taxon>
    </lineage>
</organism>
<dbReference type="Gene3D" id="1.10.533.10">
    <property type="entry name" value="Death Domain, Fas"/>
    <property type="match status" value="1"/>
</dbReference>
<dbReference type="SUPFAM" id="SSF47986">
    <property type="entry name" value="DEATH domain"/>
    <property type="match status" value="1"/>
</dbReference>
<evidence type="ECO:0000256" key="4">
    <source>
        <dbReference type="SAM" id="MobiDB-lite"/>
    </source>
</evidence>
<evidence type="ECO:0000313" key="7">
    <source>
        <dbReference type="Proteomes" id="UP000005408"/>
    </source>
</evidence>
<feature type="region of interest" description="Disordered" evidence="4">
    <location>
        <begin position="1276"/>
        <end position="1310"/>
    </location>
</feature>
<feature type="compositionally biased region" description="Basic and acidic residues" evidence="4">
    <location>
        <begin position="1157"/>
        <end position="1168"/>
    </location>
</feature>
<evidence type="ECO:0000256" key="1">
    <source>
        <dbReference type="ARBA" id="ARBA00022737"/>
    </source>
</evidence>
<feature type="compositionally biased region" description="Polar residues" evidence="4">
    <location>
        <begin position="1842"/>
        <end position="1851"/>
    </location>
</feature>
<feature type="compositionally biased region" description="Basic and acidic residues" evidence="4">
    <location>
        <begin position="878"/>
        <end position="942"/>
    </location>
</feature>
<feature type="compositionally biased region" description="Basic and acidic residues" evidence="4">
    <location>
        <begin position="1356"/>
        <end position="1373"/>
    </location>
</feature>
<evidence type="ECO:0000256" key="2">
    <source>
        <dbReference type="ARBA" id="ARBA00023043"/>
    </source>
</evidence>
<dbReference type="Proteomes" id="UP000005408">
    <property type="component" value="Unassembled WGS sequence"/>
</dbReference>
<feature type="region of interest" description="Disordered" evidence="4">
    <location>
        <begin position="1800"/>
        <end position="1935"/>
    </location>
</feature>
<feature type="repeat" description="ANK" evidence="3">
    <location>
        <begin position="37"/>
        <end position="69"/>
    </location>
</feature>
<keyword evidence="2 3" id="KW-0040">ANK repeat</keyword>
<feature type="domain" description="Death" evidence="5">
    <location>
        <begin position="624"/>
        <end position="712"/>
    </location>
</feature>
<feature type="repeat" description="ANK" evidence="3">
    <location>
        <begin position="103"/>
        <end position="135"/>
    </location>
</feature>
<feature type="compositionally biased region" description="Basic and acidic residues" evidence="4">
    <location>
        <begin position="1734"/>
        <end position="1746"/>
    </location>
</feature>
<dbReference type="PROSITE" id="PS50088">
    <property type="entry name" value="ANK_REPEAT"/>
    <property type="match status" value="3"/>
</dbReference>
<feature type="repeat" description="ANK" evidence="3">
    <location>
        <begin position="70"/>
        <end position="102"/>
    </location>
</feature>
<sequence length="1935" mass="224553">MPQKERQLLTAVEKGHTKMVETLISQGVSVNCKARDDGSTPLIKAANCRNHVVQKLLLQHGADISAKNLLGLTALHYTAEAGDTETVKLLLAYKSPLDVPDVEGCTPLHYAAYRKNLATAEILFFCGANVDFKNKKRLSPFTTNRNKEFRVLARQSRKVQEAIDQKDIRIEHDELHPGKTSHLKDIGLKIFTPENFKLHSLSFLCRRVRPEFCTDSLKPVGKEILISDAFEYITSTVHINGEVELEVPLYDHPDTYEIIQIKSNFGNIEDPSAIAEGPIKYNEHSGVLRWKIRIRLDITKTKSFILITIPKVGRFKVNPRGGEFVSEVDKFISIEVAPDTFKTGIVNVEVIPTPVYKTENFKNILSIGNFYELHHSLGSNKFQKNGVTFTSPLPHKFENEGELCVLAADIPMHFDPDQDILDENIWEILDKNPKTKKGRVSFDLSHFSTLVLAEKRKGTTEASLKTQVNEIFMKACKKAKVVCFFAVLKPKADFHYEIVLECTTPEKVTDRLNQWKSFNFIALSPESTGDFDSRDRQEYNIKLSGNIKKEFGTTKLQFHSKRKRNNFQRFVISFTNQDKTAFVSLDVMEMPKEQEVTSIMVWLPEMSVETTPLKSEDSFKGFIWEKLLKKIASKLGNEWIPFCVLLGIPFRKVHEMITETSGDNSTENKIMKVLLEWRKYSQSLDDMGVVDLVTALSRVERNDVADLVHQNLKEWLKENEFENEDRFHKWAEKALNGTLDISRTEDCFEPMSDEFFVLLVEKFANPEFQNLAVLLGISEDQNSNIFADTDFPNYRYKVLHMFIVARERQKDRLNALTKLTEALKITENIECLQWVHDCIKSKSQNTNNKEKRTTFQLNLEKSIRREAGENFEEDENNLEEKTELIGDHQGENRKVKEKHESQHTPDKEVTITKELDKSNDEDRNQDENIGKNREMHENSDSDLKAVTIRESVVVIDDDVKLSKVTIMKQVEDTVVKLQENEPKKLEENKSELKKNEKEEHPGYCEKNDYELKKVEKEKEQKEENSRNYESKFMEAKSTGTNSKDSERKRYEHKVVNMIDEQIDKSKCNHSDLEKLENSKDSKNKVKEIEEKHDNKENTSTPKLSDSKNELCRDEKIYKNHGMFGECTSDHKDIAVYGNVVFKDSDDKVHEANIIQKVEEANIKLPENKEELEEKSELKEDEKEKHPEYSENNKFKLRKDKKDEQYKHSRYYESISMEDEKPDENHEGSESRNQDHKEVQMIDVQLNQSKGSISDFAKIENLKKKEEKIMKIDTKHNLELQDNLHKEDTSSELPHCSKKDESEEYESKCDNDELYEDSASDHQDFALRESVLIADNAIKSLKWTIVKKVEELEVKLQEDQQEELEKRSGLKVDECPGYSNNNDYELRKDMKEEQQKEHSRNYEYRFKEDEKPKKNCEDSESRIQDHKEVKIINVELDQSECCNSDFTENSKEKENEIKKKEAKHDLESQDELDTKDTSTKVLCHFKIDKSKEADNKCGNHEGYEDSVLDQKNVTINESVVIEDRDVKISEATTCTLKAVKEAKVNLPEDQLEKLDERSELKEDGKKDRPENSENENKIEEHSRNFESTLKEEPGKSHEDFESKYDGHKEVKMGDKQLDQSECSILDFEKNENSKEKENNIKKIVEKHDIESQHKLDIGDFAIKQYDSENEECKEDENLIKNHEVYGDGALDQKEDAIDKSVVIKDDDVKLCEANTCIMKKGEETEVKLPDYQQENLKEHESNPKQDEKEDQPEYSETNNYKLTKNKKEEKQKEHSRNYRYQEHIEVKMIDEQLDQALCSNSDLKNLDNSEDKSTRIHQDELKYDDTEASTSNKTNSDKSNENYSEAYTLENQQLKHHRYKPDSNEKPQGGTACIVSDTDVTEGTDFDRTHQIFKDKRSDLDEDKRLDNIQGKNDESDSYIGVCNSEDQKDRSIKVD</sequence>
<reference evidence="6" key="1">
    <citation type="submission" date="2022-08" db="UniProtKB">
        <authorList>
            <consortium name="EnsemblMetazoa"/>
        </authorList>
    </citation>
    <scope>IDENTIFICATION</scope>
    <source>
        <strain evidence="6">05x7-T-G4-1.051#20</strain>
    </source>
</reference>
<dbReference type="Gene3D" id="1.25.40.20">
    <property type="entry name" value="Ankyrin repeat-containing domain"/>
    <property type="match status" value="2"/>
</dbReference>
<feature type="region of interest" description="Disordered" evidence="4">
    <location>
        <begin position="1444"/>
        <end position="1475"/>
    </location>
</feature>
<feature type="compositionally biased region" description="Basic and acidic residues" evidence="4">
    <location>
        <begin position="1447"/>
        <end position="1475"/>
    </location>
</feature>
<feature type="compositionally biased region" description="Basic and acidic residues" evidence="4">
    <location>
        <begin position="1383"/>
        <end position="1421"/>
    </location>
</feature>
<dbReference type="InterPro" id="IPR000488">
    <property type="entry name" value="Death_dom"/>
</dbReference>
<dbReference type="InterPro" id="IPR011029">
    <property type="entry name" value="DEATH-like_dom_sf"/>
</dbReference>
<keyword evidence="1" id="KW-0677">Repeat</keyword>
<dbReference type="PANTHER" id="PTHR24171">
    <property type="entry name" value="ANKYRIN REPEAT DOMAIN-CONTAINING PROTEIN 39-RELATED"/>
    <property type="match status" value="1"/>
</dbReference>
<feature type="region of interest" description="Disordered" evidence="4">
    <location>
        <begin position="1721"/>
        <end position="1778"/>
    </location>
</feature>
<feature type="compositionally biased region" description="Basic and acidic residues" evidence="4">
    <location>
        <begin position="1549"/>
        <end position="1616"/>
    </location>
</feature>
<dbReference type="InterPro" id="IPR036770">
    <property type="entry name" value="Ankyrin_rpt-contain_sf"/>
</dbReference>
<dbReference type="Pfam" id="PF12796">
    <property type="entry name" value="Ank_2"/>
    <property type="match status" value="1"/>
</dbReference>
<name>A0A8W8LBM7_MAGGI</name>
<accession>A0A8W8LBM7</accession>
<protein>
    <recommendedName>
        <fullName evidence="5">Death domain-containing protein</fullName>
    </recommendedName>
</protein>
<proteinExistence type="predicted"/>
<evidence type="ECO:0000256" key="3">
    <source>
        <dbReference type="PROSITE-ProRule" id="PRU00023"/>
    </source>
</evidence>
<dbReference type="GO" id="GO:0007165">
    <property type="term" value="P:signal transduction"/>
    <property type="evidence" value="ECO:0007669"/>
    <property type="project" value="InterPro"/>
</dbReference>
<feature type="region of interest" description="Disordered" evidence="4">
    <location>
        <begin position="1356"/>
        <end position="1421"/>
    </location>
</feature>
<feature type="compositionally biased region" description="Basic and acidic residues" evidence="4">
    <location>
        <begin position="1925"/>
        <end position="1935"/>
    </location>
</feature>
<feature type="compositionally biased region" description="Basic and acidic residues" evidence="4">
    <location>
        <begin position="1174"/>
        <end position="1210"/>
    </location>
</feature>
<feature type="region of interest" description="Disordered" evidence="4">
    <location>
        <begin position="1548"/>
        <end position="1616"/>
    </location>
</feature>
<feature type="region of interest" description="Disordered" evidence="4">
    <location>
        <begin position="866"/>
        <end position="942"/>
    </location>
</feature>
<dbReference type="EnsemblMetazoa" id="G274.1">
    <property type="protein sequence ID" value="G274.1:cds"/>
    <property type="gene ID" value="G274"/>
</dbReference>
<dbReference type="Pfam" id="PF00531">
    <property type="entry name" value="Death"/>
    <property type="match status" value="1"/>
</dbReference>
<feature type="compositionally biased region" description="Basic and acidic residues" evidence="4">
    <location>
        <begin position="1803"/>
        <end position="1824"/>
    </location>
</feature>
<dbReference type="SUPFAM" id="SSF48403">
    <property type="entry name" value="Ankyrin repeat"/>
    <property type="match status" value="1"/>
</dbReference>
<feature type="compositionally biased region" description="Basic and acidic residues" evidence="4">
    <location>
        <begin position="1764"/>
        <end position="1778"/>
    </location>
</feature>
<keyword evidence="7" id="KW-1185">Reference proteome</keyword>
<dbReference type="SMART" id="SM00248">
    <property type="entry name" value="ANK"/>
    <property type="match status" value="4"/>
</dbReference>
<evidence type="ECO:0000259" key="5">
    <source>
        <dbReference type="PROSITE" id="PS50017"/>
    </source>
</evidence>
<feature type="compositionally biased region" description="Basic and acidic residues" evidence="4">
    <location>
        <begin position="1222"/>
        <end position="1239"/>
    </location>
</feature>
<feature type="compositionally biased region" description="Basic and acidic residues" evidence="4">
    <location>
        <begin position="1043"/>
        <end position="1054"/>
    </location>
</feature>
<feature type="compositionally biased region" description="Basic and acidic residues" evidence="4">
    <location>
        <begin position="981"/>
        <end position="1034"/>
    </location>
</feature>
<feature type="region of interest" description="Disordered" evidence="4">
    <location>
        <begin position="1157"/>
        <end position="1240"/>
    </location>
</feature>
<dbReference type="PROSITE" id="PS50017">
    <property type="entry name" value="DEATH_DOMAIN"/>
    <property type="match status" value="1"/>
</dbReference>
<feature type="region of interest" description="Disordered" evidence="4">
    <location>
        <begin position="981"/>
        <end position="1110"/>
    </location>
</feature>
<dbReference type="PROSITE" id="PS50297">
    <property type="entry name" value="ANK_REP_REGION"/>
    <property type="match status" value="3"/>
</dbReference>
<dbReference type="PANTHER" id="PTHR24171:SF9">
    <property type="entry name" value="ANKYRIN REPEAT DOMAIN-CONTAINING PROTEIN 39"/>
    <property type="match status" value="1"/>
</dbReference>
<dbReference type="InterPro" id="IPR002110">
    <property type="entry name" value="Ankyrin_rpt"/>
</dbReference>
<evidence type="ECO:0000313" key="6">
    <source>
        <dbReference type="EnsemblMetazoa" id="G274.1:cds"/>
    </source>
</evidence>
<feature type="compositionally biased region" description="Basic and acidic residues" evidence="4">
    <location>
        <begin position="1884"/>
        <end position="1914"/>
    </location>
</feature>
<feature type="compositionally biased region" description="Basic and acidic residues" evidence="4">
    <location>
        <begin position="1061"/>
        <end position="1096"/>
    </location>
</feature>